<dbReference type="Pfam" id="PF13573">
    <property type="entry name" value="SprB"/>
    <property type="match status" value="5"/>
</dbReference>
<dbReference type="InterPro" id="IPR026341">
    <property type="entry name" value="T9SS_type_B"/>
</dbReference>
<dbReference type="InterPro" id="IPR047589">
    <property type="entry name" value="DUF11_rpt"/>
</dbReference>
<dbReference type="InterPro" id="IPR025667">
    <property type="entry name" value="SprB_repeat"/>
</dbReference>
<protein>
    <recommendedName>
        <fullName evidence="1">MAM domain-containing protein</fullName>
    </recommendedName>
</protein>
<accession>A0A223V2L0</accession>
<dbReference type="EMBL" id="CP022957">
    <property type="protein sequence ID" value="ASV29089.1"/>
    <property type="molecule type" value="Genomic_DNA"/>
</dbReference>
<proteinExistence type="predicted"/>
<feature type="domain" description="MAM" evidence="1">
    <location>
        <begin position="1840"/>
        <end position="2021"/>
    </location>
</feature>
<dbReference type="NCBIfam" id="TIGR01451">
    <property type="entry name" value="B_ant_repeat"/>
    <property type="match status" value="2"/>
</dbReference>
<dbReference type="InterPro" id="IPR000998">
    <property type="entry name" value="MAM_dom"/>
</dbReference>
<organism evidence="2 3">
    <name type="scientific">Maribacter cobaltidurans</name>
    <dbReference type="NCBI Taxonomy" id="1178778"/>
    <lineage>
        <taxon>Bacteria</taxon>
        <taxon>Pseudomonadati</taxon>
        <taxon>Bacteroidota</taxon>
        <taxon>Flavobacteriia</taxon>
        <taxon>Flavobacteriales</taxon>
        <taxon>Flavobacteriaceae</taxon>
        <taxon>Maribacter</taxon>
    </lineage>
</organism>
<sequence length="4164" mass="440992">MNGLFLRVITHFFIKMKKFLFVLLLVIGVTGNAQLSDLHYLPPLKQGQNNQGIQEQAIYLSTPEPTTFTVNAYRGTNPIPIATFNISNISPATWTLANGDNNITLVNNTNTGMVLTNSGLRFESPSGNRFYVNYRGKSSAQAASLTAKGRQAMGTRFKWGGVPNLGGRHGSKSNTLGIMATEDNTTVRLFGYDPNCTFRIGNNANAITADTYTITLDANESFVFENYVGNVNPPSLAQQQGWIGASIESDKDIVISNGSVNFGRQVNNSNRDAGIDQPVPENRLGKDYVFVRGNGNTNGWTEFPLLIATEDNTQIFVNGNATPLATLNNGDFFEIPSSYYSSNSVGANMFVQSSKNVYAYQCLAGSSGAQTAGLNFVAPVNCLLPDVMDNIPNIRNIAGTTVTGGITIIAAVNTPDSNIVVTDGNGVVTLPSPQPVSGSSDWKTFYIPNLNGNVSVQSTGPMAIGFFGVNNNQGVAGYFSGFDTVPEVTLEIRGGTGCFVGSEIFEATGNFDAYQWYEDGVLIPGANGPSYAPTGAGDFFVRGTKGPCTYDSNTIQALYCDPDVFLTKTVDNDEIMEGETAIFTVRVKNNGIGPLTNLQITDNIPAGLTLENAFTIHGSWSGSTWNIGTLDGGDVAQLELTVRADEIDTLPLLGLINTVTNTQDQTDTNTTLDSPTALITVHNDSDNDGVKDITDLDDDNDGIYDEDECDTLAFNIANGNGHTSPLVSVDNYLVVDIFSVDNSFNLNLNGNDVAGEIQFQLGAAGNFARFMDGTTYGQSGNPNIWTVNGSNGNPTIRIIIDQAGQFQIFGARSSNGPLEPMVLDTPPAPVSWNPSGSNTFTVGQQVVGPTNMRGVLLTAGCDTDNDGIPDHLDLDSDGDGCSDANEFYKDGNADGGDGGEYGTGVPAVDSADGTVNAASYVQVFAPEILLGNTSENLGGASLTGQSINLGQSFQYVLRFQNTGDDDATNYSIRNILPANVALDGINTSDAPGVTSNHNPVTNEIVFQVPNNLVEVGDPEYTIRIMVTLSGNCSDFIDACSGTLLNEAYSTYQGVLNPATFTDEGGANSTSPCDVPPQVATNDILSDLANCNVARTVQLCGDFAILTAGTGFVNYTWAIDANGNGQIDAGEPAINDGDPDNNPGTLLVTNIGNYIVEKSGASGCVDLVELITVERFGTTQTNPIIDYFNMVNADPNPDNDIQGEIVTCSVDGDLLPKIFLCGENDEATIQLGISDAQSIQWQVLAGCPTGVPDPGDDCANKAGNCSWTNLAEQDNFTITDSGEYRVVINYLNGCFSRFYFNVFKNTLDLDYTSEDMLCSSPGNIRITNVGSGYGFQLVDASDDSVVVPFSANNGPSFDITTSGSYYVEVTQLDPVTGSPLNGACIFTTEDIGILERDFQVNITPIPAECGEPGAIDIQALNVLPNYSYELRLDDGSNGGLGTFIDSQLISPDNTYSFTSVNAGNYIVITTTDDGCTDTQNITVPEVPELTLTAVTTDNITCNPGVITLTPNGGQPNPDYFMAIWSKDGTDLYPSPPNMLNILVTDIQTASNFTFSDASDAGIYEFIVFDDSGCYAISNSVEIEFLGTPSISASHTDIICSDSSTSTLTVSATGGTAPYQYSLDGVTFQSQNTFVNLSAGFYTISVMDSSGSPTSRCIETLEYEIDQPFRLTASAAIVEDASCNPSGALVKILNASGGEAPYEYSFDGGSNFGALNERNLLPGTYQLVVRDNLGCSYDMDLTVPAPVSDPNLSYTVDYDCDGLGTITINTSNTTDFDYTYTLNGTPNTPEDSNIFSSVAAGTQTVTVEYSSSSTPDQTTLFLENFGSGPSTQIGEIGPDYCFEPQNGSLTPCNRGPAGILVNGEYTVTNFVTNPLPSLTSPQDHTGLTNGRFLAIDISTFSDTGSPVLNSILWAKRDVEVLPNEEITLNFWAYNLMNLSGAGNNPEVLIEILDNSGTVIHSEVVPEIPKNTNDTDWHERTITFDPGANTDIDIVFRNNVNSNDGNDLILDDITAFQVPSVCPTSQDLTVVVEANQAFDAQLLATTDPTCNGSADGFIRFEVDNFTSGIGFEYSFDGTTWTSSLTSPITTTPSLSDGSYTVQVRKLDDTACAVSFPITMTEPSAIVPALSQISDYTCFNTGATLEASATGGNPSYEYQLEDTTGTVVRTYQTNTQFTNVPDGDYLVRVRDTNTCEVLLPLTSAITVTPPAAIVFTATPTACYSGTNDGSILVDVTAGNGDYEFRIDGGPWITPTPASATTYTFSGLSAGSYDIEVRDQLGCPTTPNTQTVVISPLLELDVDITPLSACGDGLITATATGGNGTLLYAIVPANTSPAGLYSAVNTLTVDEAMAIANPAGFDVYVQDNNGAPAICTAVREDIIFTPVATISVSAVPTDPECFNGLGAIDINVTGGTGPYTYTLMDLTPADGIDYGRNSSNISALSLTYSGIGTGDYQVTINDTNGCTVVSSMVTINNAVEITADIIPILPAACNDPDPLEYGFEFDNVVTPTGTVEYSADGGTSWQASNELRGYASGTEVFPSIRVTLASGTVCQMDFDRYIIPFPLDDLDITLSAVIVGCNDLQVTVEGSEGNPIPGYEYTYTDDPANFNTFAANPAVWTAPLPSGTAHTFANNDPVTPQYPEVPLLVPGRTYVFYVRDGAGCIRQSNVNVNDIPGINLPIDVTTDIQPSCDSAANGVINFNLNPTTSHPNMRWEIFELGNTTPIETSGGIVPYNSTITTTVPLAEGEYYIDVIQVDGSNADACRGASENAYVPELAPLSATATATRDISCNLPGLISITGITGGGGAPYSYDITGPVGFTALTGTLDNPVEIPVNSPAGNYTVTLFDQYGCSFVTNTVALSLTPNPTLSVAQDNCVSPITVNAVGTSAAGNLRYAMVPNGSPAPTTFENNGGIFTNVTPGAYDVYVMDGNGCSNVESNFIVNPVLSADATLTKLLDCTASPDAIIGIEILNGSGNYKYSISNTAGAPAVPLGPVPGNTFDYQAPMPGDYTITIYDTTTPNSANCNRTFTINVPNRVVPVINPSIIANDVSCFGASDGSITISTSNGAAAPYSFEITAMDGAAVSILPSSMTGNSATFTGLAPATAGGYVVTVTGNPATNNCSVDSVVIPIGEPASISVPAPTIVEFGCTSGNSVDNASISISGITGGSNNYVRYEFIEEDDPNTVAVEAPVTVQSGTSPTYIETDIAGGMYTINVYDDQGCVGTTTAIIAPFDLMGIPTVHVDSAISCTNAGEDISIDIVSKVTSFATDPANYQFRQLPSGAYQAGNTFLDLAAGNYTFSILNVNTGCEVTVSHVVEEPNTFDITIGNISNVVCFGDDGSLDLNVADATYTGNYSWEVFNTDGSPTTRTDDAGTLTGSGTVSGIPVAAGNYILRVTQDAFPECFQERSFTINAPTAPITLNPIVLTDVGCSNDQGAAAITPTGGQGPYTITLTPALGTPVSQNNVFSHVFQGLSAGNYTVTVTDALGCNQLTGTNSFSLVLPDPITGSTASTALVCEGDTNATITVTLSPRNVTTNYRYVLNNYADAARTTLLSTSVSQTNPTFNNLGAGFYTVVVTDDMGCTATFDEDIIEPTDVEALLVTNQPMTCQNGAELLLVASGGTAPYQWSVDGVSFHPMNGTVTADTHLFTNVSAGNYRYYIMDSNSCISILSNSVGVEDVPPLTVNVDPSAAFINCSGEATALIMADAEGGLGNYQFALFRDAAATDEVRPNQNNGTFADLPMGTYYVRVQSGDCETISQGIQIDEPAPLVVTPEITEISCADANDGSITLDVQGGTGNYQFAISPNLNQFDDQNSFADLEEGTYTVIVQDDNGCFEVIQFELIAPEPLEMEATSTPEICAGDKDGTIEITVSGGTAPYSSALNSNEDADFVQDRQLFENLAGGTYIVFVRDANGCTTNQTITVENGANLNATAEVIYECSGDTPDNRIQLVLEDPSVSGDVLYALNSTDPNDFMLEPDFASLAPGSHYIHLVHANGCTNTIDFEVQSFEPLELILEQNNLNEITAVASGGSGEYTFYFGERNNRDDNTIFITRTDTYTVRVVDAYGCEAVATIFMEFIDIEIPNFFTPDGDGKNDTWIPKNIEQYPDIFIKIFDRYGREIYLLTNGDKGWDGLYQETDLPSGDYWYIIKLNGEEDQREFIGHFTLYR</sequence>
<evidence type="ECO:0000313" key="2">
    <source>
        <dbReference type="EMBL" id="ASV29089.1"/>
    </source>
</evidence>
<dbReference type="PROSITE" id="PS50060">
    <property type="entry name" value="MAM_2"/>
    <property type="match status" value="1"/>
</dbReference>
<dbReference type="Pfam" id="PF17517">
    <property type="entry name" value="IgGFc_binding"/>
    <property type="match status" value="1"/>
</dbReference>
<dbReference type="NCBIfam" id="TIGR04131">
    <property type="entry name" value="Bac_Flav_CTERM"/>
    <property type="match status" value="1"/>
</dbReference>
<name>A0A223V2L0_9FLAO</name>
<dbReference type="InterPro" id="IPR001434">
    <property type="entry name" value="OmcB-like_DUF11"/>
</dbReference>
<keyword evidence="3" id="KW-1185">Reference proteome</keyword>
<dbReference type="Pfam" id="PF13585">
    <property type="entry name" value="CHU_C"/>
    <property type="match status" value="1"/>
</dbReference>
<dbReference type="Pfam" id="PF01345">
    <property type="entry name" value="DUF11"/>
    <property type="match status" value="1"/>
</dbReference>
<dbReference type="Gene3D" id="2.60.120.260">
    <property type="entry name" value="Galactose-binding domain-like"/>
    <property type="match status" value="1"/>
</dbReference>
<dbReference type="GO" id="GO:0016020">
    <property type="term" value="C:membrane"/>
    <property type="evidence" value="ECO:0007669"/>
    <property type="project" value="InterPro"/>
</dbReference>
<reference evidence="2 3" key="1">
    <citation type="submission" date="2017-08" db="EMBL/GenBank/DDBJ databases">
        <title>The complete genome sequence of Maribacter sp. B1, isolated from deep-sea sediment.</title>
        <authorList>
            <person name="Wu Y.-H."/>
            <person name="Cheng H."/>
            <person name="Xu X.-W."/>
        </authorList>
    </citation>
    <scope>NUCLEOTIDE SEQUENCE [LARGE SCALE GENOMIC DNA]</scope>
    <source>
        <strain evidence="2 3">B1</strain>
    </source>
</reference>
<dbReference type="InterPro" id="IPR035234">
    <property type="entry name" value="IgGFc-bd_N"/>
</dbReference>
<gene>
    <name evidence="2" type="ORF">CJ263_01970</name>
</gene>
<dbReference type="KEGG" id="marb:CJ263_01970"/>
<evidence type="ECO:0000313" key="3">
    <source>
        <dbReference type="Proteomes" id="UP000215244"/>
    </source>
</evidence>
<dbReference type="Proteomes" id="UP000215244">
    <property type="component" value="Chromosome"/>
</dbReference>
<evidence type="ECO:0000259" key="1">
    <source>
        <dbReference type="PROSITE" id="PS50060"/>
    </source>
</evidence>